<evidence type="ECO:0000313" key="3">
    <source>
        <dbReference type="Proteomes" id="UP000244128"/>
    </source>
</evidence>
<evidence type="ECO:0000313" key="2">
    <source>
        <dbReference type="EMBL" id="PTQ70830.1"/>
    </source>
</evidence>
<gene>
    <name evidence="2" type="ORF">C8R26_13117</name>
</gene>
<dbReference type="AlphaFoldDB" id="A0A2T5HGX4"/>
<dbReference type="Proteomes" id="UP000244128">
    <property type="component" value="Unassembled WGS sequence"/>
</dbReference>
<evidence type="ECO:0000256" key="1">
    <source>
        <dbReference type="SAM" id="Phobius"/>
    </source>
</evidence>
<keyword evidence="1" id="KW-0812">Transmembrane</keyword>
<feature type="transmembrane region" description="Helical" evidence="1">
    <location>
        <begin position="148"/>
        <end position="169"/>
    </location>
</feature>
<accession>A0A2T5HGX4</accession>
<sequence>MFNFFKKIFKSSQQPATDLESLRLLYSETAKVIHIYFEWRHKVISFYLTALGAFGILAGWISDHPSFHQYLPYIFFLGAFISVILSLMDDVNTKTLGVCFKSVSDIEKKISIEQKTIYMEFNDKYQKCENGPFSINTYVDTYADILSLVYRGSVIVCLVSGFYFLFFPIELSSTPDNKCFCCTEISEKKCIVNKVH</sequence>
<keyword evidence="1" id="KW-0472">Membrane</keyword>
<name>A0A2T5HGX4_9PROT</name>
<dbReference type="RefSeq" id="WP_107804242.1">
    <property type="nucleotide sequence ID" value="NZ_QAOI01000031.1"/>
</dbReference>
<feature type="transmembrane region" description="Helical" evidence="1">
    <location>
        <begin position="43"/>
        <end position="61"/>
    </location>
</feature>
<reference evidence="2 3" key="1">
    <citation type="submission" date="2018-04" db="EMBL/GenBank/DDBJ databases">
        <title>Active sludge and wastewater microbial communities from Klosterneuburg, Austria.</title>
        <authorList>
            <person name="Wagner M."/>
        </authorList>
    </citation>
    <scope>NUCLEOTIDE SEQUENCE [LARGE SCALE GENOMIC DNA]</scope>
    <source>
        <strain evidence="2 3">Nm49</strain>
    </source>
</reference>
<feature type="transmembrane region" description="Helical" evidence="1">
    <location>
        <begin position="67"/>
        <end position="87"/>
    </location>
</feature>
<comment type="caution">
    <text evidence="2">The sequence shown here is derived from an EMBL/GenBank/DDBJ whole genome shotgun (WGS) entry which is preliminary data.</text>
</comment>
<proteinExistence type="predicted"/>
<protein>
    <submittedName>
        <fullName evidence="2">Uncharacterized protein</fullName>
    </submittedName>
</protein>
<keyword evidence="1" id="KW-1133">Transmembrane helix</keyword>
<dbReference type="EMBL" id="QAOI01000031">
    <property type="protein sequence ID" value="PTQ70830.1"/>
    <property type="molecule type" value="Genomic_DNA"/>
</dbReference>
<organism evidence="2 3">
    <name type="scientific">Nitrosomonas oligotropha</name>
    <dbReference type="NCBI Taxonomy" id="42354"/>
    <lineage>
        <taxon>Bacteria</taxon>
        <taxon>Pseudomonadati</taxon>
        <taxon>Pseudomonadota</taxon>
        <taxon>Betaproteobacteria</taxon>
        <taxon>Nitrosomonadales</taxon>
        <taxon>Nitrosomonadaceae</taxon>
        <taxon>Nitrosomonas</taxon>
    </lineage>
</organism>